<dbReference type="EMBL" id="CP034550">
    <property type="protein sequence ID" value="QFZ19420.1"/>
    <property type="molecule type" value="Genomic_DNA"/>
</dbReference>
<organism evidence="9 10">
    <name type="scientific">Saccharothrix syringae</name>
    <name type="common">Nocardiopsis syringae</name>
    <dbReference type="NCBI Taxonomy" id="103733"/>
    <lineage>
        <taxon>Bacteria</taxon>
        <taxon>Bacillati</taxon>
        <taxon>Actinomycetota</taxon>
        <taxon>Actinomycetes</taxon>
        <taxon>Pseudonocardiales</taxon>
        <taxon>Pseudonocardiaceae</taxon>
        <taxon>Saccharothrix</taxon>
    </lineage>
</organism>
<keyword evidence="10" id="KW-1185">Reference proteome</keyword>
<evidence type="ECO:0000256" key="6">
    <source>
        <dbReference type="ARBA" id="ARBA00023033"/>
    </source>
</evidence>
<dbReference type="InterPro" id="IPR001128">
    <property type="entry name" value="Cyt_P450"/>
</dbReference>
<dbReference type="GO" id="GO:0004497">
    <property type="term" value="F:monooxygenase activity"/>
    <property type="evidence" value="ECO:0007669"/>
    <property type="project" value="UniProtKB-KW"/>
</dbReference>
<keyword evidence="3 7" id="KW-0479">Metal-binding</keyword>
<evidence type="ECO:0000256" key="5">
    <source>
        <dbReference type="ARBA" id="ARBA00023004"/>
    </source>
</evidence>
<dbReference type="PANTHER" id="PTHR46696">
    <property type="entry name" value="P450, PUTATIVE (EUROFUNG)-RELATED"/>
    <property type="match status" value="1"/>
</dbReference>
<dbReference type="PRINTS" id="PR00385">
    <property type="entry name" value="P450"/>
</dbReference>
<comment type="similarity">
    <text evidence="1 7">Belongs to the cytochrome P450 family.</text>
</comment>
<dbReference type="FunFam" id="1.10.630.10:FF:000018">
    <property type="entry name" value="Cytochrome P450 monooxygenase"/>
    <property type="match status" value="1"/>
</dbReference>
<keyword evidence="6 7" id="KW-0503">Monooxygenase</keyword>
<evidence type="ECO:0000256" key="3">
    <source>
        <dbReference type="ARBA" id="ARBA00022723"/>
    </source>
</evidence>
<reference evidence="10" key="1">
    <citation type="journal article" date="2021" name="Curr. Microbiol.">
        <title>Complete genome of nocamycin-producing strain Saccharothrix syringae NRRL B-16468 reveals the biosynthetic potential for secondary metabolites.</title>
        <authorList>
            <person name="Mo X."/>
            <person name="Yang S."/>
        </authorList>
    </citation>
    <scope>NUCLEOTIDE SEQUENCE [LARGE SCALE GENOMIC DNA]</scope>
    <source>
        <strain evidence="10">ATCC 51364 / DSM 43886 / JCM 6844 / KCTC 9398 / NBRC 14523 / NRRL B-16468 / INA 2240</strain>
    </source>
</reference>
<evidence type="ECO:0000256" key="2">
    <source>
        <dbReference type="ARBA" id="ARBA00022617"/>
    </source>
</evidence>
<protein>
    <submittedName>
        <fullName evidence="9">Cytochrome P450</fullName>
    </submittedName>
</protein>
<dbReference type="GO" id="GO:0016705">
    <property type="term" value="F:oxidoreductase activity, acting on paired donors, with incorporation or reduction of molecular oxygen"/>
    <property type="evidence" value="ECO:0007669"/>
    <property type="project" value="InterPro"/>
</dbReference>
<dbReference type="InterPro" id="IPR017972">
    <property type="entry name" value="Cyt_P450_CS"/>
</dbReference>
<dbReference type="SUPFAM" id="SSF48264">
    <property type="entry name" value="Cytochrome P450"/>
    <property type="match status" value="1"/>
</dbReference>
<dbReference type="Proteomes" id="UP000325787">
    <property type="component" value="Chromosome"/>
</dbReference>
<dbReference type="PRINTS" id="PR00359">
    <property type="entry name" value="BP450"/>
</dbReference>
<dbReference type="RefSeq" id="WP_033431654.1">
    <property type="nucleotide sequence ID" value="NZ_CP034550.1"/>
</dbReference>
<proteinExistence type="inferred from homology"/>
<dbReference type="Pfam" id="PF00067">
    <property type="entry name" value="p450"/>
    <property type="match status" value="1"/>
</dbReference>
<keyword evidence="2 7" id="KW-0349">Heme</keyword>
<accession>A0A5Q0H0X7</accession>
<keyword evidence="4 7" id="KW-0560">Oxidoreductase</keyword>
<dbReference type="Gene3D" id="1.10.630.10">
    <property type="entry name" value="Cytochrome P450"/>
    <property type="match status" value="1"/>
</dbReference>
<keyword evidence="5 7" id="KW-0408">Iron</keyword>
<dbReference type="CDD" id="cd11030">
    <property type="entry name" value="CYP105-like"/>
    <property type="match status" value="1"/>
</dbReference>
<evidence type="ECO:0000256" key="8">
    <source>
        <dbReference type="SAM" id="MobiDB-lite"/>
    </source>
</evidence>
<sequence length="419" mass="46366">MTTASQRQDAAPTNQALLRLPPEFTAREQGPFALPEVLVRLAGQGPVHQVAMRGDDPLWLVTGHEEGRALLTDPRLSSDRFRSPRLLARLPEPMRAQVLDPRARAGGFITMDPPHHTRYRKLLTGQFTVRRMRQLVPRVEQIVTEHIDAMIAAGPPADLVRAFALPVPSLVICELLGVDYADRGEFQERSARLLSLTTTVEEFGRLRDELRAFMGGLVRRKRAEPTDDLLSGLVQADPTLTDDELIGIANLLLIAGHETTANMLALGTFALLQRPEELARLRADPTLVDGAVEELLRHLSIIHLGLFRVTTEEVEVAGHVIPADSSVMISVPAANHDPRVFDRPDTLDVTRPRGPHMSFGHGVHQCLGQQLARVEMTVGFTELLRRLPGLRLAVEPGEVPLRTDMLIYGVHELPVAWDA</sequence>
<feature type="region of interest" description="Disordered" evidence="8">
    <location>
        <begin position="1"/>
        <end position="20"/>
    </location>
</feature>
<evidence type="ECO:0000256" key="4">
    <source>
        <dbReference type="ARBA" id="ARBA00023002"/>
    </source>
</evidence>
<dbReference type="InterPro" id="IPR002397">
    <property type="entry name" value="Cyt_P450_B"/>
</dbReference>
<dbReference type="GO" id="GO:0020037">
    <property type="term" value="F:heme binding"/>
    <property type="evidence" value="ECO:0007669"/>
    <property type="project" value="InterPro"/>
</dbReference>
<dbReference type="PANTHER" id="PTHR46696:SF1">
    <property type="entry name" value="CYTOCHROME P450 YJIB-RELATED"/>
    <property type="match status" value="1"/>
</dbReference>
<feature type="compositionally biased region" description="Polar residues" evidence="8">
    <location>
        <begin position="1"/>
        <end position="16"/>
    </location>
</feature>
<dbReference type="KEGG" id="ssyi:EKG83_20020"/>
<dbReference type="AlphaFoldDB" id="A0A5Q0H0X7"/>
<dbReference type="InterPro" id="IPR036396">
    <property type="entry name" value="Cyt_P450_sf"/>
</dbReference>
<dbReference type="GO" id="GO:0005506">
    <property type="term" value="F:iron ion binding"/>
    <property type="evidence" value="ECO:0007669"/>
    <property type="project" value="InterPro"/>
</dbReference>
<evidence type="ECO:0000256" key="1">
    <source>
        <dbReference type="ARBA" id="ARBA00010617"/>
    </source>
</evidence>
<dbReference type="PROSITE" id="PS00086">
    <property type="entry name" value="CYTOCHROME_P450"/>
    <property type="match status" value="1"/>
</dbReference>
<evidence type="ECO:0000256" key="7">
    <source>
        <dbReference type="RuleBase" id="RU000461"/>
    </source>
</evidence>
<dbReference type="OrthoDB" id="3664945at2"/>
<gene>
    <name evidence="9" type="ORF">EKG83_20020</name>
</gene>
<evidence type="ECO:0000313" key="10">
    <source>
        <dbReference type="Proteomes" id="UP000325787"/>
    </source>
</evidence>
<name>A0A5Q0H0X7_SACSY</name>
<evidence type="ECO:0000313" key="9">
    <source>
        <dbReference type="EMBL" id="QFZ19420.1"/>
    </source>
</evidence>